<gene>
    <name evidence="3" type="ORF">MYF79_01340</name>
</gene>
<dbReference type="EMBL" id="CP095855">
    <property type="protein sequence ID" value="UPK69932.1"/>
    <property type="molecule type" value="Genomic_DNA"/>
</dbReference>
<organism evidence="3 4">
    <name type="scientific">Chitinophaga filiformis</name>
    <name type="common">Myxococcus filiformis</name>
    <name type="synonym">Flexibacter filiformis</name>
    <dbReference type="NCBI Taxonomy" id="104663"/>
    <lineage>
        <taxon>Bacteria</taxon>
        <taxon>Pseudomonadati</taxon>
        <taxon>Bacteroidota</taxon>
        <taxon>Chitinophagia</taxon>
        <taxon>Chitinophagales</taxon>
        <taxon>Chitinophagaceae</taxon>
        <taxon>Chitinophaga</taxon>
    </lineage>
</organism>
<dbReference type="PRINTS" id="PR00080">
    <property type="entry name" value="SDRFAMILY"/>
</dbReference>
<keyword evidence="1" id="KW-0560">Oxidoreductase</keyword>
<dbReference type="InterPro" id="IPR057326">
    <property type="entry name" value="KR_dom"/>
</dbReference>
<evidence type="ECO:0000256" key="1">
    <source>
        <dbReference type="ARBA" id="ARBA00023002"/>
    </source>
</evidence>
<dbReference type="SUPFAM" id="SSF51735">
    <property type="entry name" value="NAD(P)-binding Rossmann-fold domains"/>
    <property type="match status" value="1"/>
</dbReference>
<reference evidence="3 4" key="1">
    <citation type="submission" date="2022-04" db="EMBL/GenBank/DDBJ databases">
        <title>The arsenic-methylating capacity of Chitinophaga filiformis YT5 during chitin decomposition.</title>
        <authorList>
            <person name="Chen G."/>
            <person name="Liang Y."/>
        </authorList>
    </citation>
    <scope>NUCLEOTIDE SEQUENCE [LARGE SCALE GENOMIC DNA]</scope>
    <source>
        <strain evidence="3 4">YT5</strain>
    </source>
</reference>
<sequence length="257" mass="28173">MWNLNNKRILITGGTKGIGRAAVIETLKLGARVLFTARNQDEVASFQQELRDARFSATGLVSDIADAANRQDIISWVREHWGALDVLVNNAGMNIRKSTLDFTPEEYRKILAVNLIAPFELSRGLHALLAKGQHPAIINVASVAGFLDVQTGSPYAMSKAALIQQTKNLAVEWAKDRIRVNSLSPWFTETPLTEALLLNETKVHEVLSRTPLKRVGRAEEMATIIAFLAMDTSSYITGQNIIADGGMSAMALFNAVE</sequence>
<dbReference type="InterPro" id="IPR045000">
    <property type="entry name" value="TR"/>
</dbReference>
<dbReference type="InterPro" id="IPR036291">
    <property type="entry name" value="NAD(P)-bd_dom_sf"/>
</dbReference>
<dbReference type="NCBIfam" id="NF006693">
    <property type="entry name" value="PRK09242.1"/>
    <property type="match status" value="1"/>
</dbReference>
<evidence type="ECO:0000313" key="3">
    <source>
        <dbReference type="EMBL" id="UPK69932.1"/>
    </source>
</evidence>
<dbReference type="RefSeq" id="WP_247812193.1">
    <property type="nucleotide sequence ID" value="NZ_CP095855.1"/>
</dbReference>
<feature type="domain" description="Ketoreductase" evidence="2">
    <location>
        <begin position="7"/>
        <end position="181"/>
    </location>
</feature>
<dbReference type="SMART" id="SM00822">
    <property type="entry name" value="PKS_KR"/>
    <property type="match status" value="1"/>
</dbReference>
<dbReference type="PANTHER" id="PTHR42898:SF6">
    <property type="entry name" value="NADP-DEPENDENT MANNITOL DEHYDROGENASE"/>
    <property type="match status" value="1"/>
</dbReference>
<protein>
    <submittedName>
        <fullName evidence="3">SDR family oxidoreductase</fullName>
    </submittedName>
</protein>
<dbReference type="Pfam" id="PF13561">
    <property type="entry name" value="adh_short_C2"/>
    <property type="match status" value="1"/>
</dbReference>
<evidence type="ECO:0000259" key="2">
    <source>
        <dbReference type="SMART" id="SM00822"/>
    </source>
</evidence>
<dbReference type="Proteomes" id="UP000830198">
    <property type="component" value="Chromosome"/>
</dbReference>
<dbReference type="InterPro" id="IPR002347">
    <property type="entry name" value="SDR_fam"/>
</dbReference>
<proteinExistence type="predicted"/>
<name>A0ABY4I263_CHIFI</name>
<accession>A0ABY4I263</accession>
<evidence type="ECO:0000313" key="4">
    <source>
        <dbReference type="Proteomes" id="UP000830198"/>
    </source>
</evidence>
<dbReference type="PANTHER" id="PTHR42898">
    <property type="entry name" value="TROPINONE REDUCTASE"/>
    <property type="match status" value="1"/>
</dbReference>
<keyword evidence="4" id="KW-1185">Reference proteome</keyword>
<dbReference type="Gene3D" id="3.40.50.720">
    <property type="entry name" value="NAD(P)-binding Rossmann-like Domain"/>
    <property type="match status" value="1"/>
</dbReference>
<dbReference type="PRINTS" id="PR00081">
    <property type="entry name" value="GDHRDH"/>
</dbReference>